<dbReference type="GeneID" id="85493684"/>
<dbReference type="AlphaFoldDB" id="A0AA48L2P1"/>
<accession>A0AA48L2P1</accession>
<organism evidence="2 3">
    <name type="scientific">Cutaneotrichosporon cavernicola</name>
    <dbReference type="NCBI Taxonomy" id="279322"/>
    <lineage>
        <taxon>Eukaryota</taxon>
        <taxon>Fungi</taxon>
        <taxon>Dikarya</taxon>
        <taxon>Basidiomycota</taxon>
        <taxon>Agaricomycotina</taxon>
        <taxon>Tremellomycetes</taxon>
        <taxon>Trichosporonales</taxon>
        <taxon>Trichosporonaceae</taxon>
        <taxon>Cutaneotrichosporon</taxon>
    </lineage>
</organism>
<feature type="compositionally biased region" description="Polar residues" evidence="1">
    <location>
        <begin position="429"/>
        <end position="449"/>
    </location>
</feature>
<dbReference type="RefSeq" id="XP_060455079.1">
    <property type="nucleotide sequence ID" value="XM_060598269.1"/>
</dbReference>
<gene>
    <name evidence="2" type="ORF">CcaverHIS019_0211750</name>
</gene>
<sequence>MLPKPRKTRTASSSPAQVRRVTRSQTTQVGDIGIKTTGVDTHSRMGVEDLRYDSGPDAVTQSSSGEEFVEPKVLSEPKSKSKPKAKPKPEPKKKQKKPRKKESPTSTQVPKADTKRRGKRGAAAPSSPAVAEARDPKTSPPSPSGSPMAGHNLPKDTKGYGGFWDDDTYFSARTTTSGNDVEPTAESLQRKLDDMGLECVALESQGDTAARLREFEALQNETVRTKINQLLERHGIREMLRIKDFQFENTSLSDLLDIIGQAMEVMSEKKGDMVRVKGVGMGLNRSEGELVEQVDHISPAQPGPDFARGKGIAAASMASQEAVKTKMTQLTRLREDRNDTENRRKKVTKGELKPKQEPKELRNVEDDTDGPGAVQPKAKGRKNAPERPTKTSPRPRRGALGFGIVRDPNIIGENDCSSSSTFIGKSKSNTAVPQVDSSSKGQATGGSEQRCTRPKR</sequence>
<dbReference type="Proteomes" id="UP001233271">
    <property type="component" value="Chromosome 2"/>
</dbReference>
<evidence type="ECO:0000313" key="3">
    <source>
        <dbReference type="Proteomes" id="UP001233271"/>
    </source>
</evidence>
<feature type="region of interest" description="Disordered" evidence="1">
    <location>
        <begin position="1"/>
        <end position="160"/>
    </location>
</feature>
<dbReference type="KEGG" id="ccac:CcaHIS019_0211750"/>
<reference evidence="2" key="1">
    <citation type="journal article" date="2023" name="BMC Genomics">
        <title>Chromosome-level genome assemblies of Cutaneotrichosporon spp. (Trichosporonales, Basidiomycota) reveal imbalanced evolution between nucleotide sequences and chromosome synteny.</title>
        <authorList>
            <person name="Kobayashi Y."/>
            <person name="Kayamori A."/>
            <person name="Aoki K."/>
            <person name="Shiwa Y."/>
            <person name="Matsutani M."/>
            <person name="Fujita N."/>
            <person name="Sugita T."/>
            <person name="Iwasaki W."/>
            <person name="Tanaka N."/>
            <person name="Takashima M."/>
        </authorList>
    </citation>
    <scope>NUCLEOTIDE SEQUENCE</scope>
    <source>
        <strain evidence="2">HIS019</strain>
    </source>
</reference>
<feature type="compositionally biased region" description="Basic and acidic residues" evidence="1">
    <location>
        <begin position="41"/>
        <end position="54"/>
    </location>
</feature>
<feature type="compositionally biased region" description="Low complexity" evidence="1">
    <location>
        <begin position="122"/>
        <end position="131"/>
    </location>
</feature>
<keyword evidence="3" id="KW-1185">Reference proteome</keyword>
<proteinExistence type="predicted"/>
<feature type="compositionally biased region" description="Low complexity" evidence="1">
    <location>
        <begin position="417"/>
        <end position="428"/>
    </location>
</feature>
<dbReference type="EMBL" id="AP028213">
    <property type="protein sequence ID" value="BEI89813.1"/>
    <property type="molecule type" value="Genomic_DNA"/>
</dbReference>
<evidence type="ECO:0000256" key="1">
    <source>
        <dbReference type="SAM" id="MobiDB-lite"/>
    </source>
</evidence>
<name>A0AA48L2P1_9TREE</name>
<evidence type="ECO:0000313" key="2">
    <source>
        <dbReference type="EMBL" id="BEI89813.1"/>
    </source>
</evidence>
<protein>
    <submittedName>
        <fullName evidence="2">Uncharacterized protein</fullName>
    </submittedName>
</protein>
<feature type="compositionally biased region" description="Basic and acidic residues" evidence="1">
    <location>
        <begin position="69"/>
        <end position="79"/>
    </location>
</feature>
<feature type="compositionally biased region" description="Basic and acidic residues" evidence="1">
    <location>
        <begin position="332"/>
        <end position="365"/>
    </location>
</feature>
<feature type="region of interest" description="Disordered" evidence="1">
    <location>
        <begin position="297"/>
        <end position="456"/>
    </location>
</feature>